<dbReference type="Pfam" id="PF16403">
    <property type="entry name" value="Bact_surface_Ig-like"/>
    <property type="match status" value="1"/>
</dbReference>
<dbReference type="BioCyc" id="ECAT999415-HMP:GTTI-123-MONOMER"/>
<sequence length="260" mass="29466">MKNKITVCILLFFIILEACFIYIAETMTVFSLKKNVFTFEYGTVIPTNPDYYVNCSHNIKDSIQLNLNKVQTKTGTYSASVTYINKTYDFKIIVEDNTRPYLDLKKIVYKIQAGEILYASKIETQLKKSSKSHVYFLYSTESESLVKYKKYNQMGTYIERVLIVDKNGNKSQPKRVKVIVSRNKIKPVIKGVSDITIALGSSFDPYSGISAHDDLDGNLTSKIKIKGQVDTLKKGEYTLTYSATDSSGNTAVKKRRVSVK</sequence>
<accession>M2PBB6</accession>
<dbReference type="STRING" id="999415.HMPREF9943_00114"/>
<evidence type="ECO:0000313" key="2">
    <source>
        <dbReference type="EMBL" id="EMD17682.1"/>
    </source>
</evidence>
<dbReference type="Proteomes" id="UP000011758">
    <property type="component" value="Unassembled WGS sequence"/>
</dbReference>
<organism evidence="2 3">
    <name type="scientific">Eggerthia catenaformis OT 569 = DSM 20559</name>
    <dbReference type="NCBI Taxonomy" id="999415"/>
    <lineage>
        <taxon>Bacteria</taxon>
        <taxon>Bacillati</taxon>
        <taxon>Bacillota</taxon>
        <taxon>Erysipelotrichia</taxon>
        <taxon>Erysipelotrichales</taxon>
        <taxon>Coprobacillaceae</taxon>
        <taxon>Eggerthia</taxon>
    </lineage>
</organism>
<evidence type="ECO:0000259" key="1">
    <source>
        <dbReference type="Pfam" id="PF16403"/>
    </source>
</evidence>
<proteinExistence type="predicted"/>
<dbReference type="AlphaFoldDB" id="M2PBB6"/>
<protein>
    <recommendedName>
        <fullName evidence="1">Pesticidal crystal protein Cry22Aa Ig-like domain-containing protein</fullName>
    </recommendedName>
</protein>
<dbReference type="RefSeq" id="WP_004801125.1">
    <property type="nucleotide sequence ID" value="NZ_KB446646.1"/>
</dbReference>
<keyword evidence="3" id="KW-1185">Reference proteome</keyword>
<gene>
    <name evidence="2" type="ORF">HMPREF9943_00114</name>
</gene>
<reference evidence="2 3" key="1">
    <citation type="submission" date="2013-02" db="EMBL/GenBank/DDBJ databases">
        <title>The Genome Sequence of Lactobacillus catenaformis F0143.</title>
        <authorList>
            <consortium name="The Broad Institute Genome Sequencing Platform"/>
            <person name="Earl A."/>
            <person name="Ward D."/>
            <person name="Feldgarden M."/>
            <person name="Gevers D."/>
            <person name="Izard J."/>
            <person name="Blanton J.M."/>
            <person name="Mathney J."/>
            <person name="Dewhirst F.E."/>
            <person name="Young S.K."/>
            <person name="Zeng Q."/>
            <person name="Gargeya S."/>
            <person name="Fitzgerald M."/>
            <person name="Haas B."/>
            <person name="Abouelleil A."/>
            <person name="Alvarado L."/>
            <person name="Arachchi H.M."/>
            <person name="Berlin A."/>
            <person name="Chapman S.B."/>
            <person name="Gearin G."/>
            <person name="Goldberg J."/>
            <person name="Griggs A."/>
            <person name="Gujja S."/>
            <person name="Hansen M."/>
            <person name="Heiman D."/>
            <person name="Howarth C."/>
            <person name="Larimer J."/>
            <person name="Lui A."/>
            <person name="MacDonald P.J.P."/>
            <person name="McCowen C."/>
            <person name="Montmayeur A."/>
            <person name="Murphy C."/>
            <person name="Neiman D."/>
            <person name="Pearson M."/>
            <person name="Priest M."/>
            <person name="Roberts A."/>
            <person name="Saif S."/>
            <person name="Shea T."/>
            <person name="Sisk P."/>
            <person name="Stolte C."/>
            <person name="Sykes S."/>
            <person name="Wortman J."/>
            <person name="Nusbaum C."/>
            <person name="Birren B."/>
        </authorList>
    </citation>
    <scope>NUCLEOTIDE SEQUENCE [LARGE SCALE GENOMIC DNA]</scope>
    <source>
        <strain evidence="2 3">OT 569</strain>
    </source>
</reference>
<comment type="caution">
    <text evidence="2">The sequence shown here is derived from an EMBL/GenBank/DDBJ whole genome shotgun (WGS) entry which is preliminary data.</text>
</comment>
<dbReference type="EMBL" id="AGEJ01000001">
    <property type="protein sequence ID" value="EMD17682.1"/>
    <property type="molecule type" value="Genomic_DNA"/>
</dbReference>
<name>M2PBB6_9FIRM</name>
<dbReference type="OrthoDB" id="1652208at2"/>
<dbReference type="InterPro" id="IPR032179">
    <property type="entry name" value="Cry22Aa_Ig-like"/>
</dbReference>
<dbReference type="Gene3D" id="2.60.40.10">
    <property type="entry name" value="Immunoglobulins"/>
    <property type="match status" value="1"/>
</dbReference>
<evidence type="ECO:0000313" key="3">
    <source>
        <dbReference type="Proteomes" id="UP000011758"/>
    </source>
</evidence>
<dbReference type="InterPro" id="IPR013783">
    <property type="entry name" value="Ig-like_fold"/>
</dbReference>
<dbReference type="eggNOG" id="COG3979">
    <property type="taxonomic scope" value="Bacteria"/>
</dbReference>
<feature type="domain" description="Pesticidal crystal protein Cry22Aa Ig-like" evidence="1">
    <location>
        <begin position="189"/>
        <end position="259"/>
    </location>
</feature>